<evidence type="ECO:0000256" key="1">
    <source>
        <dbReference type="SAM" id="Phobius"/>
    </source>
</evidence>
<name>A0A077NPE9_XENBV</name>
<dbReference type="AlphaFoldDB" id="A0A077NPE9"/>
<organism evidence="2">
    <name type="scientific">Xenorhabdus bovienii str. feltiae Moldova</name>
    <dbReference type="NCBI Taxonomy" id="1398200"/>
    <lineage>
        <taxon>Bacteria</taxon>
        <taxon>Pseudomonadati</taxon>
        <taxon>Pseudomonadota</taxon>
        <taxon>Gammaproteobacteria</taxon>
        <taxon>Enterobacterales</taxon>
        <taxon>Morganellaceae</taxon>
        <taxon>Xenorhabdus</taxon>
    </lineage>
</organism>
<feature type="transmembrane region" description="Helical" evidence="1">
    <location>
        <begin position="15"/>
        <end position="39"/>
    </location>
</feature>
<sequence>MHLSTSSPVTGLNSIFILLTRGITNLLPNFFLMVIYVILNLLRY</sequence>
<accession>A0A077NPE9</accession>
<keyword evidence="1" id="KW-0812">Transmembrane</keyword>
<dbReference type="HOGENOM" id="CLU_3223990_0_0_6"/>
<keyword evidence="1" id="KW-0472">Membrane</keyword>
<protein>
    <submittedName>
        <fullName evidence="2">Uncharacterized protein</fullName>
    </submittedName>
</protein>
<evidence type="ECO:0000313" key="2">
    <source>
        <dbReference type="EMBL" id="CDH04002.1"/>
    </source>
</evidence>
<comment type="caution">
    <text evidence="2">The sequence shown here is derived from an EMBL/GenBank/DDBJ whole genome shotgun (WGS) entry which is preliminary data.</text>
</comment>
<keyword evidence="1" id="KW-1133">Transmembrane helix</keyword>
<proteinExistence type="predicted"/>
<dbReference type="EMBL" id="CBSV010000266">
    <property type="protein sequence ID" value="CDH04002.1"/>
    <property type="molecule type" value="Genomic_DNA"/>
</dbReference>
<reference evidence="2" key="1">
    <citation type="submission" date="2013-07" db="EMBL/GenBank/DDBJ databases">
        <title>Sub-species coevolution in mutualistic symbiosis.</title>
        <authorList>
            <person name="Murfin K."/>
            <person name="Klassen J."/>
            <person name="Lee M."/>
            <person name="Forst S."/>
            <person name="Stock P."/>
            <person name="Goodrich-Blair H."/>
        </authorList>
    </citation>
    <scope>NUCLEOTIDE SEQUENCE [LARGE SCALE GENOMIC DNA]</scope>
    <source>
        <strain evidence="2">Feltiae Moldova</strain>
    </source>
</reference>
<gene>
    <name evidence="2" type="ORF">XBFM1_900059</name>
</gene>
<dbReference type="Proteomes" id="UP000028487">
    <property type="component" value="Unassembled WGS sequence"/>
</dbReference>